<feature type="domain" description="HTH araC/xylS-type" evidence="11">
    <location>
        <begin position="143"/>
        <end position="244"/>
    </location>
</feature>
<dbReference type="InterPro" id="IPR018060">
    <property type="entry name" value="HTH_AraC"/>
</dbReference>
<dbReference type="PROSITE" id="PS50110">
    <property type="entry name" value="RESPONSE_REGULATORY"/>
    <property type="match status" value="1"/>
</dbReference>
<dbReference type="Proteomes" id="UP001158066">
    <property type="component" value="Unassembled WGS sequence"/>
</dbReference>
<dbReference type="SUPFAM" id="SSF46689">
    <property type="entry name" value="Homeodomain-like"/>
    <property type="match status" value="2"/>
</dbReference>
<dbReference type="PANTHER" id="PTHR42713:SF3">
    <property type="entry name" value="TRANSCRIPTIONAL REGULATORY PROTEIN HPTR"/>
    <property type="match status" value="1"/>
</dbReference>
<dbReference type="GO" id="GO:0000160">
    <property type="term" value="P:phosphorelay signal transduction system"/>
    <property type="evidence" value="ECO:0007669"/>
    <property type="project" value="UniProtKB-KW"/>
</dbReference>
<keyword evidence="3" id="KW-0963">Cytoplasm</keyword>
<dbReference type="Pfam" id="PF00072">
    <property type="entry name" value="Response_reg"/>
    <property type="match status" value="1"/>
</dbReference>
<name>A0AA46AJI5_9CLOT</name>
<evidence type="ECO:0000256" key="7">
    <source>
        <dbReference type="ARBA" id="ARBA00023125"/>
    </source>
</evidence>
<feature type="modified residue" description="4-aspartylphosphate" evidence="10">
    <location>
        <position position="55"/>
    </location>
</feature>
<gene>
    <name evidence="13" type="ORF">SAMN06296020_10972</name>
</gene>
<dbReference type="SMART" id="SM00448">
    <property type="entry name" value="REC"/>
    <property type="match status" value="1"/>
</dbReference>
<sequence length="250" mass="28535">MYRVLIVDDEPKIRRGLSQWVSMYGGPFSVVGEAHDGEEALKVAKACEPHVILMDVCMPGMDGLEAIDRIRHTAPGAVVVVITGHDDFEYAHRAIKLRVFDFFLKPVRQKDFDRLFDQLSEKLGTQVLAAPEAAEQHYSCLVRSIKAYIDSHYEDNQLSLTRLADHFNVSKCHISKLMKQEMGHSFTEYLMDIRLKKAAEILATGHPSTSIYEVAVEVGYRSQHYFSRIFKNTYGMAPTEYRQLHGHPYL</sequence>
<dbReference type="GO" id="GO:0003700">
    <property type="term" value="F:DNA-binding transcription factor activity"/>
    <property type="evidence" value="ECO:0007669"/>
    <property type="project" value="InterPro"/>
</dbReference>
<evidence type="ECO:0000256" key="4">
    <source>
        <dbReference type="ARBA" id="ARBA00022553"/>
    </source>
</evidence>
<dbReference type="InterPro" id="IPR018062">
    <property type="entry name" value="HTH_AraC-typ_CS"/>
</dbReference>
<dbReference type="RefSeq" id="WP_283409728.1">
    <property type="nucleotide sequence ID" value="NZ_FXUF01000009.1"/>
</dbReference>
<dbReference type="Pfam" id="PF12833">
    <property type="entry name" value="HTH_18"/>
    <property type="match status" value="1"/>
</dbReference>
<keyword evidence="8" id="KW-0804">Transcription</keyword>
<protein>
    <recommendedName>
        <fullName evidence="2">Stage 0 sporulation protein A homolog</fullName>
    </recommendedName>
</protein>
<accession>A0AA46AJI5</accession>
<dbReference type="InterPro" id="IPR020449">
    <property type="entry name" value="Tscrpt_reg_AraC-type_HTH"/>
</dbReference>
<keyword evidence="14" id="KW-1185">Reference proteome</keyword>
<dbReference type="GO" id="GO:0043565">
    <property type="term" value="F:sequence-specific DNA binding"/>
    <property type="evidence" value="ECO:0007669"/>
    <property type="project" value="InterPro"/>
</dbReference>
<reference evidence="13" key="1">
    <citation type="submission" date="2017-05" db="EMBL/GenBank/DDBJ databases">
        <authorList>
            <person name="Varghese N."/>
            <person name="Submissions S."/>
        </authorList>
    </citation>
    <scope>NUCLEOTIDE SEQUENCE</scope>
    <source>
        <strain evidence="13">Su22</strain>
    </source>
</reference>
<evidence type="ECO:0000256" key="2">
    <source>
        <dbReference type="ARBA" id="ARBA00018672"/>
    </source>
</evidence>
<dbReference type="CDD" id="cd17536">
    <property type="entry name" value="REC_YesN-like"/>
    <property type="match status" value="1"/>
</dbReference>
<keyword evidence="7" id="KW-0238">DNA-binding</keyword>
<dbReference type="InterPro" id="IPR011006">
    <property type="entry name" value="CheY-like_superfamily"/>
</dbReference>
<comment type="subcellular location">
    <subcellularLocation>
        <location evidence="1">Cytoplasm</location>
    </subcellularLocation>
</comment>
<dbReference type="InterPro" id="IPR051552">
    <property type="entry name" value="HptR"/>
</dbReference>
<organism evidence="13 14">
    <name type="scientific">Anoxynatronum buryatiense</name>
    <dbReference type="NCBI Taxonomy" id="489973"/>
    <lineage>
        <taxon>Bacteria</taxon>
        <taxon>Bacillati</taxon>
        <taxon>Bacillota</taxon>
        <taxon>Clostridia</taxon>
        <taxon>Eubacteriales</taxon>
        <taxon>Clostridiaceae</taxon>
        <taxon>Anoxynatronum</taxon>
    </lineage>
</organism>
<keyword evidence="5" id="KW-0902">Two-component regulatory system</keyword>
<evidence type="ECO:0000259" key="12">
    <source>
        <dbReference type="PROSITE" id="PS50110"/>
    </source>
</evidence>
<keyword evidence="6" id="KW-0805">Transcription regulation</keyword>
<feature type="domain" description="Response regulatory" evidence="12">
    <location>
        <begin position="3"/>
        <end position="120"/>
    </location>
</feature>
<dbReference type="PROSITE" id="PS00041">
    <property type="entry name" value="HTH_ARAC_FAMILY_1"/>
    <property type="match status" value="1"/>
</dbReference>
<dbReference type="SUPFAM" id="SSF52172">
    <property type="entry name" value="CheY-like"/>
    <property type="match status" value="1"/>
</dbReference>
<dbReference type="EMBL" id="FXUF01000009">
    <property type="protein sequence ID" value="SMP61531.1"/>
    <property type="molecule type" value="Genomic_DNA"/>
</dbReference>
<evidence type="ECO:0000256" key="10">
    <source>
        <dbReference type="PROSITE-ProRule" id="PRU00169"/>
    </source>
</evidence>
<evidence type="ECO:0000256" key="8">
    <source>
        <dbReference type="ARBA" id="ARBA00023163"/>
    </source>
</evidence>
<dbReference type="AlphaFoldDB" id="A0AA46AJI5"/>
<evidence type="ECO:0000313" key="14">
    <source>
        <dbReference type="Proteomes" id="UP001158066"/>
    </source>
</evidence>
<comment type="caution">
    <text evidence="13">The sequence shown here is derived from an EMBL/GenBank/DDBJ whole genome shotgun (WGS) entry which is preliminary data.</text>
</comment>
<proteinExistence type="predicted"/>
<evidence type="ECO:0000256" key="5">
    <source>
        <dbReference type="ARBA" id="ARBA00023012"/>
    </source>
</evidence>
<dbReference type="PROSITE" id="PS01124">
    <property type="entry name" value="HTH_ARAC_FAMILY_2"/>
    <property type="match status" value="1"/>
</dbReference>
<dbReference type="SMART" id="SM00342">
    <property type="entry name" value="HTH_ARAC"/>
    <property type="match status" value="1"/>
</dbReference>
<dbReference type="Gene3D" id="1.10.10.60">
    <property type="entry name" value="Homeodomain-like"/>
    <property type="match status" value="2"/>
</dbReference>
<comment type="function">
    <text evidence="9">May play the central regulatory role in sporulation. It may be an element of the effector pathway responsible for the activation of sporulation genes in response to nutritional stress. Spo0A may act in concert with spo0H (a sigma factor) to control the expression of some genes that are critical to the sporulation process.</text>
</comment>
<evidence type="ECO:0000259" key="11">
    <source>
        <dbReference type="PROSITE" id="PS01124"/>
    </source>
</evidence>
<dbReference type="PANTHER" id="PTHR42713">
    <property type="entry name" value="HISTIDINE KINASE-RELATED"/>
    <property type="match status" value="1"/>
</dbReference>
<evidence type="ECO:0000256" key="9">
    <source>
        <dbReference type="ARBA" id="ARBA00024867"/>
    </source>
</evidence>
<evidence type="ECO:0000256" key="3">
    <source>
        <dbReference type="ARBA" id="ARBA00022490"/>
    </source>
</evidence>
<evidence type="ECO:0000313" key="13">
    <source>
        <dbReference type="EMBL" id="SMP61531.1"/>
    </source>
</evidence>
<dbReference type="InterPro" id="IPR001789">
    <property type="entry name" value="Sig_transdc_resp-reg_receiver"/>
</dbReference>
<dbReference type="PRINTS" id="PR00032">
    <property type="entry name" value="HTHARAC"/>
</dbReference>
<dbReference type="InterPro" id="IPR009057">
    <property type="entry name" value="Homeodomain-like_sf"/>
</dbReference>
<dbReference type="Gene3D" id="3.40.50.2300">
    <property type="match status" value="1"/>
</dbReference>
<evidence type="ECO:0000256" key="6">
    <source>
        <dbReference type="ARBA" id="ARBA00023015"/>
    </source>
</evidence>
<keyword evidence="4 10" id="KW-0597">Phosphoprotein</keyword>
<dbReference type="GO" id="GO:0005737">
    <property type="term" value="C:cytoplasm"/>
    <property type="evidence" value="ECO:0007669"/>
    <property type="project" value="UniProtKB-SubCell"/>
</dbReference>
<evidence type="ECO:0000256" key="1">
    <source>
        <dbReference type="ARBA" id="ARBA00004496"/>
    </source>
</evidence>